<accession>A0A3M6UGG8</accession>
<feature type="transmembrane region" description="Helical" evidence="1">
    <location>
        <begin position="1356"/>
        <end position="1376"/>
    </location>
</feature>
<feature type="transmembrane region" description="Helical" evidence="1">
    <location>
        <begin position="1135"/>
        <end position="1154"/>
    </location>
</feature>
<evidence type="ECO:0000313" key="3">
    <source>
        <dbReference type="Proteomes" id="UP000275408"/>
    </source>
</evidence>
<sequence length="1402" mass="156248">MDRCGSYIPLRINHLYFNVPVVSKEIYVSRYHGNNQPSCGETMKTACKFIALGIAHAQWNDTIYIDGTETSRDPYPCLPTTSQLDGIYVNKSLSLRRFGKDKVFIRCSSLRRITLDGRNTSDKVIIYLDGIAFIDSSIAARMSSLYVKNCNFIGAKSLSNASAVVDFKTFNGNHSLLIAKSVFSNNSLPCVRVIGNYLRLEVLDTVFSENNASWEGKVKMVDVAVFMVSVSCIIRCATFMTFYNVSFIRNFAPNGGCLQVKNVDNVSGRVRYFRETKYLGHISQAHSGDHNSFHSTWGYVSVSVAKGRFLHNVGGAVFVGGKLGLVNISAVHCDFTNNSSPLSGGAMLVESSRKFYLQIKECKFVENSAKNDGSAIYILAVDFKAAKGFILIENVLFQKNILRKPNFIEDSLLGGTLTVSVEPANLQINLVNASFLHNKVDMGSSTLYLDASYSDVTIVDCNFHGNSQDKRSHYIWTTILIFSVHLKFTLIRSNFSENIGRPTTAYNDTLAGKPVNFFASATYKANITITDLLYTNNSGGGMLFKLGSDEASNSTFSLAQSIFESNQYFSMDIRASTGAQLVIRNVVFSANEFESSVLRSLALVFFYIEKEGNKVKMEEATFKHNFIQGRILRFRLSPDEKDPLACKIPRWIYKNYIQLVNVGFDKNSADTSVLHLENGYNNLRNVRFVDNSATYTLFGSEGSTSLDLVDTSFDQTKTWQNGVTIHGEVVTPSFTGFIYWASSGPINLLNTTLSVESSQDIDVYVMVAGASKAKMDDTSVIQCPVGTLKKEVNLDHSRIVSNKACPDGFFNTKSESFIFSCKRCSPGFYSVEPFAKKCRPCPFGGNCTTDIAAKPTFWGFPLLSDHGTVGFKECPMGYCCPYRNISCPYDNQNYLSSGCSGNRTGFLCGQCKSDYTETLFSSRCQTNDECADYWFWLVVFFYSLTFAFLLVWKYPVICLIQRLLPWKRTTQASSTSPSSSNGGGYIKVVFYFYQVANLVFMSEAFKIHLEDNYLLTPIIGWFDFKAISSSNALICPIRGLTVTLKIFLEASQVLVVLFCVLIIFLFHGALRKINKQSPSFPPSGQYLSATTECLLLGYSALARGALKALNCVEIQSTLRFFYDGNVQCWCWWQKLCGLFLTVFIIPFVLVLYLGSHLLNNKSISSGQFVCGCTFPLPFAVMWVVKYRRICKDSGAIVIRSEETSSLLRVSDSLNSAEKSSSFDESLNQCQAKSCSMVEDVLYGPFRKSYDDRGAGAVYWESVLIARRLVMICLHTFIVFPFIRIVCLSITCAAILAYHIWKKPFQDSRVNHAETASLAALLLLAIINMADLALGINGEGLSAQEQICMTVLHIVEIIILGAVPLALALMIVVFVLWRLFKFILNSLVGCHKSIAEYIRNRKA</sequence>
<gene>
    <name evidence="2" type="ORF">pdam_00019283</name>
</gene>
<evidence type="ECO:0000256" key="1">
    <source>
        <dbReference type="SAM" id="Phobius"/>
    </source>
</evidence>
<feature type="transmembrane region" description="Helical" evidence="1">
    <location>
        <begin position="1166"/>
        <end position="1184"/>
    </location>
</feature>
<comment type="caution">
    <text evidence="2">The sequence shown here is derived from an EMBL/GenBank/DDBJ whole genome shotgun (WGS) entry which is preliminary data.</text>
</comment>
<feature type="transmembrane region" description="Helical" evidence="1">
    <location>
        <begin position="1276"/>
        <end position="1300"/>
    </location>
</feature>
<evidence type="ECO:0008006" key="4">
    <source>
        <dbReference type="Google" id="ProtNLM"/>
    </source>
</evidence>
<dbReference type="OrthoDB" id="439917at2759"/>
<keyword evidence="3" id="KW-1185">Reference proteome</keyword>
<dbReference type="InterPro" id="IPR011050">
    <property type="entry name" value="Pectin_lyase_fold/virulence"/>
</dbReference>
<keyword evidence="1" id="KW-0812">Transmembrane</keyword>
<name>A0A3M6UGG8_POCDA</name>
<dbReference type="EMBL" id="RCHS01001583">
    <property type="protein sequence ID" value="RMX52745.1"/>
    <property type="molecule type" value="Genomic_DNA"/>
</dbReference>
<dbReference type="PANTHER" id="PTHR11319">
    <property type="entry name" value="G PROTEIN-COUPLED RECEPTOR-RELATED"/>
    <property type="match status" value="1"/>
</dbReference>
<evidence type="ECO:0000313" key="2">
    <source>
        <dbReference type="EMBL" id="RMX52745.1"/>
    </source>
</evidence>
<dbReference type="PANTHER" id="PTHR11319:SF35">
    <property type="entry name" value="OUTER MEMBRANE PROTEIN PMPC-RELATED"/>
    <property type="match status" value="1"/>
</dbReference>
<feature type="transmembrane region" description="Helical" evidence="1">
    <location>
        <begin position="1046"/>
        <end position="1066"/>
    </location>
</feature>
<feature type="transmembrane region" description="Helical" evidence="1">
    <location>
        <begin position="1315"/>
        <end position="1335"/>
    </location>
</feature>
<protein>
    <recommendedName>
        <fullName evidence="4">Tyrosine-protein kinase ephrin type A/B receptor-like domain-containing protein</fullName>
    </recommendedName>
</protein>
<proteinExistence type="predicted"/>
<keyword evidence="1" id="KW-0472">Membrane</keyword>
<dbReference type="SUPFAM" id="SSF51126">
    <property type="entry name" value="Pectin lyase-like"/>
    <property type="match status" value="1"/>
</dbReference>
<keyword evidence="1" id="KW-1133">Transmembrane helix</keyword>
<dbReference type="Proteomes" id="UP000275408">
    <property type="component" value="Unassembled WGS sequence"/>
</dbReference>
<feature type="transmembrane region" description="Helical" evidence="1">
    <location>
        <begin position="933"/>
        <end position="952"/>
    </location>
</feature>
<reference evidence="2 3" key="1">
    <citation type="journal article" date="2018" name="Sci. Rep.">
        <title>Comparative analysis of the Pocillopora damicornis genome highlights role of immune system in coral evolution.</title>
        <authorList>
            <person name="Cunning R."/>
            <person name="Bay R.A."/>
            <person name="Gillette P."/>
            <person name="Baker A.C."/>
            <person name="Traylor-Knowles N."/>
        </authorList>
    </citation>
    <scope>NUCLEOTIDE SEQUENCE [LARGE SCALE GENOMIC DNA]</scope>
    <source>
        <strain evidence="2">RSMAS</strain>
        <tissue evidence="2">Whole animal</tissue>
    </source>
</reference>
<organism evidence="2 3">
    <name type="scientific">Pocillopora damicornis</name>
    <name type="common">Cauliflower coral</name>
    <name type="synonym">Millepora damicornis</name>
    <dbReference type="NCBI Taxonomy" id="46731"/>
    <lineage>
        <taxon>Eukaryota</taxon>
        <taxon>Metazoa</taxon>
        <taxon>Cnidaria</taxon>
        <taxon>Anthozoa</taxon>
        <taxon>Hexacorallia</taxon>
        <taxon>Scleractinia</taxon>
        <taxon>Astrocoeniina</taxon>
        <taxon>Pocilloporidae</taxon>
        <taxon>Pocillopora</taxon>
    </lineage>
</organism>